<dbReference type="CDD" id="cd06558">
    <property type="entry name" value="crotonase-like"/>
    <property type="match status" value="1"/>
</dbReference>
<dbReference type="SUPFAM" id="SSF52096">
    <property type="entry name" value="ClpP/crotonase"/>
    <property type="match status" value="1"/>
</dbReference>
<dbReference type="InterPro" id="IPR029045">
    <property type="entry name" value="ClpP/crotonase-like_dom_sf"/>
</dbReference>
<dbReference type="InterPro" id="IPR014748">
    <property type="entry name" value="Enoyl-CoA_hydra_C"/>
</dbReference>
<dbReference type="InterPro" id="IPR001753">
    <property type="entry name" value="Enoyl-CoA_hydra/iso"/>
</dbReference>
<dbReference type="Gene3D" id="1.10.12.10">
    <property type="entry name" value="Lyase 2-enoyl-coa Hydratase, Chain A, domain 2"/>
    <property type="match status" value="1"/>
</dbReference>
<dbReference type="EC" id="4.2.1.17" evidence="2"/>
<gene>
    <name evidence="2" type="ORF">DT99_28375</name>
</gene>
<comment type="similarity">
    <text evidence="1">Belongs to the enoyl-CoA hydratase/isomerase family.</text>
</comment>
<dbReference type="GO" id="GO:0004300">
    <property type="term" value="F:enoyl-CoA hydratase activity"/>
    <property type="evidence" value="ECO:0007669"/>
    <property type="project" value="UniProtKB-EC"/>
</dbReference>
<dbReference type="AlphaFoldDB" id="A0A071M6U5"/>
<proteinExistence type="inferred from homology"/>
<dbReference type="PANTHER" id="PTHR42964">
    <property type="entry name" value="ENOYL-COA HYDRATASE"/>
    <property type="match status" value="1"/>
</dbReference>
<keyword evidence="2" id="KW-0456">Lyase</keyword>
<evidence type="ECO:0000313" key="2">
    <source>
        <dbReference type="EMBL" id="KEA56235.1"/>
    </source>
</evidence>
<sequence>MGADVEIILGVVLNSCPPIYLEDDMCVSAEQEEKFQTVSLMVDASGVAHLALNRPEVHNAFNETMIEELTRCFHLLSSSDKVRLVVLSSNGSVFCAGADLAWMKRASENGLDANHQDATRFAEMMRAIYECQKPVIARVNGGAFGGGVGLLCACDIVVASDRAKFAVTEARFGILPAVIGPYLIESVGVREAKRLALSASSVDALEAQRIGLIHVVTTSESLDEQLEKLLSELGRNGPTALEEIKGLFNSVSARPIDEDVIKLTASTIARVRSTDEAKEGFAAFFDKRRPSWSSR</sequence>
<dbReference type="Gene3D" id="3.90.226.10">
    <property type="entry name" value="2-enoyl-CoA Hydratase, Chain A, domain 1"/>
    <property type="match status" value="1"/>
</dbReference>
<protein>
    <submittedName>
        <fullName evidence="2">Enoyl-CoA hydratase</fullName>
        <ecNumber evidence="2">4.2.1.17</ecNumber>
    </submittedName>
</protein>
<name>A0A071M6U5_9BURK</name>
<organism evidence="2">
    <name type="scientific">Burkholderia cenocepacia</name>
    <dbReference type="NCBI Taxonomy" id="95486"/>
    <lineage>
        <taxon>Bacteria</taxon>
        <taxon>Pseudomonadati</taxon>
        <taxon>Pseudomonadota</taxon>
        <taxon>Betaproteobacteria</taxon>
        <taxon>Burkholderiales</taxon>
        <taxon>Burkholderiaceae</taxon>
        <taxon>Burkholderia</taxon>
        <taxon>Burkholderia cepacia complex</taxon>
    </lineage>
</organism>
<accession>A0A071M6U5</accession>
<reference evidence="2" key="1">
    <citation type="submission" date="2014-04" db="EMBL/GenBank/DDBJ databases">
        <title>In planta biocontrol of soil-borne Fusarium wilt of banana through a plant endophytic bacterium, Burkholderia cenocepacia 869T2.</title>
        <authorList>
            <person name="Ho Y.-N."/>
            <person name="Chiang H.-M."/>
            <person name="Chao C.-P."/>
            <person name="Su C.-C."/>
            <person name="Hsu H.-F."/>
            <person name="Guo C.-T."/>
            <person name="Hsieh J.-L."/>
            <person name="Huang C.-C."/>
        </authorList>
    </citation>
    <scope>NUCLEOTIDE SEQUENCE [LARGE SCALE GENOMIC DNA]</scope>
    <source>
        <strain evidence="2">869T2</strain>
    </source>
</reference>
<dbReference type="InterPro" id="IPR051683">
    <property type="entry name" value="Enoyl-CoA_Hydratase/Isomerase"/>
</dbReference>
<evidence type="ECO:0000256" key="1">
    <source>
        <dbReference type="ARBA" id="ARBA00005254"/>
    </source>
</evidence>
<comment type="caution">
    <text evidence="2">The sequence shown here is derived from an EMBL/GenBank/DDBJ whole genome shotgun (WGS) entry which is preliminary data.</text>
</comment>
<dbReference type="EMBL" id="JJOA01000032">
    <property type="protein sequence ID" value="KEA56235.1"/>
    <property type="molecule type" value="Genomic_DNA"/>
</dbReference>
<dbReference type="PANTHER" id="PTHR42964:SF1">
    <property type="entry name" value="POLYKETIDE BIOSYNTHESIS ENOYL-COA HYDRATASE PKSH-RELATED"/>
    <property type="match status" value="1"/>
</dbReference>
<dbReference type="Pfam" id="PF00378">
    <property type="entry name" value="ECH_1"/>
    <property type="match status" value="1"/>
</dbReference>